<dbReference type="GO" id="GO:0006574">
    <property type="term" value="P:L-valine catabolic process"/>
    <property type="evidence" value="ECO:0007669"/>
    <property type="project" value="TreeGrafter"/>
</dbReference>
<keyword evidence="4" id="KW-0520">NAD</keyword>
<reference evidence="7 8" key="1">
    <citation type="journal article" date="2013" name="Fungal Biol.">
        <title>Analysis of microsatellite markers in the genome of the plant pathogen Ceratocystis fimbriata.</title>
        <authorList>
            <person name="Simpson M.C."/>
            <person name="Wilken P.M."/>
            <person name="Coetzee M.P."/>
            <person name="Wingfield M.J."/>
            <person name="Wingfield B.D."/>
        </authorList>
    </citation>
    <scope>NUCLEOTIDE SEQUENCE [LARGE SCALE GENOMIC DNA]</scope>
    <source>
        <strain evidence="7 8">CBS 114723</strain>
    </source>
</reference>
<dbReference type="GO" id="GO:0005739">
    <property type="term" value="C:mitochondrion"/>
    <property type="evidence" value="ECO:0007669"/>
    <property type="project" value="TreeGrafter"/>
</dbReference>
<feature type="domain" description="Aldehyde dehydrogenase" evidence="6">
    <location>
        <begin position="87"/>
        <end position="540"/>
    </location>
</feature>
<gene>
    <name evidence="7" type="ORF">CFIMG_006413RA</name>
</gene>
<keyword evidence="3" id="KW-0560">Oxidoreductase</keyword>
<evidence type="ECO:0000313" key="7">
    <source>
        <dbReference type="EMBL" id="PHH50708.1"/>
    </source>
</evidence>
<evidence type="ECO:0000259" key="6">
    <source>
        <dbReference type="Pfam" id="PF00171"/>
    </source>
</evidence>
<evidence type="ECO:0000313" key="8">
    <source>
        <dbReference type="Proteomes" id="UP000222788"/>
    </source>
</evidence>
<dbReference type="InterPro" id="IPR016162">
    <property type="entry name" value="Ald_DH_N"/>
</dbReference>
<dbReference type="Pfam" id="PF00171">
    <property type="entry name" value="Aldedh"/>
    <property type="match status" value="1"/>
</dbReference>
<dbReference type="FunFam" id="3.40.309.10:FF:000002">
    <property type="entry name" value="Methylmalonate-semialdehyde dehydrogenase (Acylating)"/>
    <property type="match status" value="1"/>
</dbReference>
<dbReference type="EMBL" id="APWK03000117">
    <property type="protein sequence ID" value="PHH50708.1"/>
    <property type="molecule type" value="Genomic_DNA"/>
</dbReference>
<dbReference type="InterPro" id="IPR016163">
    <property type="entry name" value="Ald_DH_C"/>
</dbReference>
<dbReference type="SUPFAM" id="SSF53720">
    <property type="entry name" value="ALDH-like"/>
    <property type="match status" value="1"/>
</dbReference>
<reference evidence="7 8" key="2">
    <citation type="journal article" date="2013" name="IMA Fungus">
        <title>IMA Genome-F 1: Ceratocystis fimbriata: Draft nuclear genome sequence for the plant pathogen, Ceratocystis fimbriata.</title>
        <authorList>
            <person name="Wilken P.M."/>
            <person name="Steenkamp E.T."/>
            <person name="Wingfield M.J."/>
            <person name="de Beer Z.W."/>
            <person name="Wingfield B.D."/>
        </authorList>
    </citation>
    <scope>NUCLEOTIDE SEQUENCE [LARGE SCALE GENOMIC DNA]</scope>
    <source>
        <strain evidence="7 8">CBS 114723</strain>
    </source>
</reference>
<comment type="similarity">
    <text evidence="1">Belongs to the aldehyde dehydrogenase family.</text>
</comment>
<comment type="caution">
    <text evidence="7">The sequence shown here is derived from an EMBL/GenBank/DDBJ whole genome shotgun (WGS) entry which is preliminary data.</text>
</comment>
<evidence type="ECO:0000256" key="2">
    <source>
        <dbReference type="ARBA" id="ARBA00013048"/>
    </source>
</evidence>
<feature type="region of interest" description="Disordered" evidence="5">
    <location>
        <begin position="1"/>
        <end position="58"/>
    </location>
</feature>
<dbReference type="Proteomes" id="UP000222788">
    <property type="component" value="Unassembled WGS sequence"/>
</dbReference>
<feature type="compositionally biased region" description="Pro residues" evidence="5">
    <location>
        <begin position="1"/>
        <end position="14"/>
    </location>
</feature>
<dbReference type="PANTHER" id="PTHR43866">
    <property type="entry name" value="MALONATE-SEMIALDEHYDE DEHYDROGENASE"/>
    <property type="match status" value="1"/>
</dbReference>
<evidence type="ECO:0000256" key="5">
    <source>
        <dbReference type="SAM" id="MobiDB-lite"/>
    </source>
</evidence>
<accession>A0A2C5WS91</accession>
<proteinExistence type="inferred from homology"/>
<dbReference type="NCBIfam" id="TIGR01722">
    <property type="entry name" value="MMSDH"/>
    <property type="match status" value="1"/>
</dbReference>
<protein>
    <recommendedName>
        <fullName evidence="2">methylmalonate-semialdehyde dehydrogenase (CoA acylating)</fullName>
        <ecNumber evidence="2">1.2.1.27</ecNumber>
    </recommendedName>
</protein>
<evidence type="ECO:0000256" key="4">
    <source>
        <dbReference type="ARBA" id="ARBA00023027"/>
    </source>
</evidence>
<dbReference type="InterPro" id="IPR010061">
    <property type="entry name" value="MeMal-semiAld_DH"/>
</dbReference>
<dbReference type="InterPro" id="IPR016160">
    <property type="entry name" value="Ald_DH_CS_CYS"/>
</dbReference>
<dbReference type="PANTHER" id="PTHR43866:SF3">
    <property type="entry name" value="METHYLMALONATE-SEMIALDEHYDE DEHYDROGENASE [ACYLATING], MITOCHONDRIAL"/>
    <property type="match status" value="1"/>
</dbReference>
<dbReference type="OrthoDB" id="310895at2759"/>
<evidence type="ECO:0000256" key="1">
    <source>
        <dbReference type="ARBA" id="ARBA00009986"/>
    </source>
</evidence>
<evidence type="ECO:0000256" key="3">
    <source>
        <dbReference type="ARBA" id="ARBA00023002"/>
    </source>
</evidence>
<dbReference type="Gene3D" id="3.40.605.10">
    <property type="entry name" value="Aldehyde Dehydrogenase, Chain A, domain 1"/>
    <property type="match status" value="1"/>
</dbReference>
<dbReference type="GO" id="GO:0004491">
    <property type="term" value="F:methylmalonate-semialdehyde dehydrogenase (acylating, NAD) activity"/>
    <property type="evidence" value="ECO:0007669"/>
    <property type="project" value="UniProtKB-EC"/>
</dbReference>
<organism evidence="7 8">
    <name type="scientific">Ceratocystis fimbriata CBS 114723</name>
    <dbReference type="NCBI Taxonomy" id="1035309"/>
    <lineage>
        <taxon>Eukaryota</taxon>
        <taxon>Fungi</taxon>
        <taxon>Dikarya</taxon>
        <taxon>Ascomycota</taxon>
        <taxon>Pezizomycotina</taxon>
        <taxon>Sordariomycetes</taxon>
        <taxon>Hypocreomycetidae</taxon>
        <taxon>Microascales</taxon>
        <taxon>Ceratocystidaceae</taxon>
        <taxon>Ceratocystis</taxon>
    </lineage>
</organism>
<dbReference type="GO" id="GO:0006210">
    <property type="term" value="P:thymine catabolic process"/>
    <property type="evidence" value="ECO:0007669"/>
    <property type="project" value="TreeGrafter"/>
</dbReference>
<dbReference type="AlphaFoldDB" id="A0A2C5WS91"/>
<dbReference type="STRING" id="1035309.A0A2C5WS91"/>
<dbReference type="Gene3D" id="3.40.309.10">
    <property type="entry name" value="Aldehyde Dehydrogenase, Chain A, domain 2"/>
    <property type="match status" value="1"/>
</dbReference>
<dbReference type="PROSITE" id="PS00070">
    <property type="entry name" value="ALDEHYDE_DEHYDR_CYS"/>
    <property type="match status" value="1"/>
</dbReference>
<dbReference type="InterPro" id="IPR016161">
    <property type="entry name" value="Ald_DH/histidinol_DH"/>
</dbReference>
<name>A0A2C5WS91_9PEZI</name>
<dbReference type="EC" id="1.2.1.27" evidence="2"/>
<keyword evidence="8" id="KW-1185">Reference proteome</keyword>
<sequence>MDPASQPPPTPPASCLPETSHIDQFRVPHTPSDAGYPRKRSRYESMSSSSQSGLQATGLESENALAKGVTYNFVYNEFLISKSRCWSKVYDPASQAFITRVPDSTLEEVQMVVNTAISAQVSWATLTPSRRRSRMLALISILRQNSSKIRHALCIEVGKTLADVDAEFERGLDAIETACSVANELSGQHFPHHLAEIHTLNEPLGVCLAVTPFNFPFMIPLWSIPYALLAGNVMILKPSEKTPTVSQLLAECFLAAGFPPGVLSVIHGGPFVVNNLLSQPAVRAVSFVGSDIAGELIYDHAKATRKRIQAECSGKNHGVVLDDANKMKTLYAIAGSAFGAAGQRCMALSVAVLVGSTADWINDLVGISQRLVLGCGLDPTVEVGPLINRAAKQRVEEIITNAEAEGATVLLDGRNYHVPDYPNGNFLGPTILTNVKPYMSCYQEEIFGPVLACITVDTLEEAIQLINENKYGNGCTLFTSSPVTAQIFQRQVNVGQIGINVPILAPSGPVLRSGNKDSFLGDMNVHGRSYWQFYTQTKTVTSLWH</sequence>
<dbReference type="InterPro" id="IPR015590">
    <property type="entry name" value="Aldehyde_DH_dom"/>
</dbReference>